<proteinExistence type="predicted"/>
<dbReference type="AlphaFoldDB" id="A0A3S0IGS9"/>
<keyword evidence="1" id="KW-0472">Membrane</keyword>
<dbReference type="Proteomes" id="UP000282060">
    <property type="component" value="Unassembled WGS sequence"/>
</dbReference>
<reference evidence="2 3" key="1">
    <citation type="submission" date="2018-12" db="EMBL/GenBank/DDBJ databases">
        <authorList>
            <person name="Yu L."/>
        </authorList>
    </citation>
    <scope>NUCLEOTIDE SEQUENCE [LARGE SCALE GENOMIC DNA]</scope>
    <source>
        <strain evidence="2 3">HAW-EB5</strain>
    </source>
</reference>
<protein>
    <submittedName>
        <fullName evidence="2">DUF1294 domain-containing protein</fullName>
    </submittedName>
</protein>
<feature type="transmembrane region" description="Helical" evidence="1">
    <location>
        <begin position="76"/>
        <end position="97"/>
    </location>
</feature>
<keyword evidence="1" id="KW-0812">Transmembrane</keyword>
<comment type="caution">
    <text evidence="2">The sequence shown here is derived from an EMBL/GenBank/DDBJ whole genome shotgun (WGS) entry which is preliminary data.</text>
</comment>
<dbReference type="Pfam" id="PF06961">
    <property type="entry name" value="DUF1294"/>
    <property type="match status" value="1"/>
</dbReference>
<dbReference type="InterPro" id="IPR010718">
    <property type="entry name" value="DUF1294"/>
</dbReference>
<name>A0A3S0IGS9_9GAMM</name>
<feature type="transmembrane region" description="Helical" evidence="1">
    <location>
        <begin position="12"/>
        <end position="32"/>
    </location>
</feature>
<organism evidence="2 3">
    <name type="scientific">Shewanella atlantica</name>
    <dbReference type="NCBI Taxonomy" id="271099"/>
    <lineage>
        <taxon>Bacteria</taxon>
        <taxon>Pseudomonadati</taxon>
        <taxon>Pseudomonadota</taxon>
        <taxon>Gammaproteobacteria</taxon>
        <taxon>Alteromonadales</taxon>
        <taxon>Shewanellaceae</taxon>
        <taxon>Shewanella</taxon>
    </lineage>
</organism>
<dbReference type="OrthoDB" id="72963at2"/>
<gene>
    <name evidence="2" type="ORF">EKG39_03880</name>
</gene>
<dbReference type="EMBL" id="RXNV01000001">
    <property type="protein sequence ID" value="RTR35110.1"/>
    <property type="molecule type" value="Genomic_DNA"/>
</dbReference>
<dbReference type="GO" id="GO:0003676">
    <property type="term" value="F:nucleic acid binding"/>
    <property type="evidence" value="ECO:0007669"/>
    <property type="project" value="InterPro"/>
</dbReference>
<sequence>MLVGIGLFQKMLPYQIAPFYLIVSGFTFIAYGLDKSAARKGNWRTKESTLQLMALIGGWPGALLAQRWLRHKSQKVSFRITLWLMIAINISILMWIVSPGGQALINKLNTL</sequence>
<keyword evidence="1" id="KW-1133">Transmembrane helix</keyword>
<accession>A0A3S0IGS9</accession>
<evidence type="ECO:0000256" key="1">
    <source>
        <dbReference type="SAM" id="Phobius"/>
    </source>
</evidence>
<evidence type="ECO:0000313" key="3">
    <source>
        <dbReference type="Proteomes" id="UP000282060"/>
    </source>
</evidence>
<evidence type="ECO:0000313" key="2">
    <source>
        <dbReference type="EMBL" id="RTR35110.1"/>
    </source>
</evidence>
<keyword evidence="3" id="KW-1185">Reference proteome</keyword>
<dbReference type="PIRSF" id="PIRSF002599">
    <property type="entry name" value="Cold_shock_A"/>
    <property type="match status" value="1"/>
</dbReference>
<dbReference type="InterPro" id="IPR012156">
    <property type="entry name" value="Cold_shock_CspA"/>
</dbReference>